<organism evidence="2 3">
    <name type="scientific">Clostridium perfringens</name>
    <dbReference type="NCBI Taxonomy" id="1502"/>
    <lineage>
        <taxon>Bacteria</taxon>
        <taxon>Bacillati</taxon>
        <taxon>Bacillota</taxon>
        <taxon>Clostridia</taxon>
        <taxon>Eubacteriales</taxon>
        <taxon>Clostridiaceae</taxon>
        <taxon>Clostridium</taxon>
    </lineage>
</organism>
<dbReference type="RefSeq" id="WP_004456167.1">
    <property type="nucleotide sequence ID" value="NZ_CATNWT010000001.1"/>
</dbReference>
<name>A0AAP6WM75_CLOPF</name>
<comment type="caution">
    <text evidence="2">The sequence shown here is derived from an EMBL/GenBank/DDBJ whole genome shotgun (WGS) entry which is preliminary data.</text>
</comment>
<feature type="transmembrane region" description="Helical" evidence="1">
    <location>
        <begin position="87"/>
        <end position="106"/>
    </location>
</feature>
<evidence type="ECO:0000313" key="2">
    <source>
        <dbReference type="EMBL" id="NGU30160.1"/>
    </source>
</evidence>
<keyword evidence="1" id="KW-0472">Membrane</keyword>
<dbReference type="AlphaFoldDB" id="A0AAP6WM75"/>
<proteinExistence type="predicted"/>
<dbReference type="Proteomes" id="UP000481454">
    <property type="component" value="Unassembled WGS sequence"/>
</dbReference>
<evidence type="ECO:0000256" key="1">
    <source>
        <dbReference type="SAM" id="Phobius"/>
    </source>
</evidence>
<keyword evidence="1" id="KW-0812">Transmembrane</keyword>
<gene>
    <name evidence="2" type="ORF">G6Z34_08560</name>
</gene>
<evidence type="ECO:0000313" key="3">
    <source>
        <dbReference type="Proteomes" id="UP000481454"/>
    </source>
</evidence>
<accession>A0AAP6WM75</accession>
<sequence>MNFFKKNKIDIISIAIIIIFVVLLLIGIHHYFGDYFKYSEWVTLLLNSIISIAGIIGTVITILIAITSINNEKRNNELQKRKIAIILEYEINSFLSSLFDTFYLFLDSWNYYNFNDLEKPTFQEDNLNMLSLDFKETLYELISIEESLESLETFEFFKTYKNCIQKLDKFNDDGERKIFFINNFMDIFKFSFSNEYLQALNLSKYRTHGIAHNYLPINDEEKEILKAFYNNKVDLYKSDSKDNLLKKEYSERLINILEYLNSLK</sequence>
<keyword evidence="1" id="KW-1133">Transmembrane helix</keyword>
<protein>
    <recommendedName>
        <fullName evidence="4">Phage abortive infection protein</fullName>
    </recommendedName>
</protein>
<feature type="transmembrane region" description="Helical" evidence="1">
    <location>
        <begin position="12"/>
        <end position="32"/>
    </location>
</feature>
<evidence type="ECO:0008006" key="4">
    <source>
        <dbReference type="Google" id="ProtNLM"/>
    </source>
</evidence>
<dbReference type="EMBL" id="JAALLZ010000002">
    <property type="protein sequence ID" value="NGU30160.1"/>
    <property type="molecule type" value="Genomic_DNA"/>
</dbReference>
<feature type="transmembrane region" description="Helical" evidence="1">
    <location>
        <begin position="44"/>
        <end position="66"/>
    </location>
</feature>
<reference evidence="2 3" key="1">
    <citation type="submission" date="2020-02" db="EMBL/GenBank/DDBJ databases">
        <title>Genomic Insights into the Phylogeny and Genetic Plasticity of the Human and Animal Enteric Pathogen Clostridium perfringens.</title>
        <authorList>
            <person name="Feng Y."/>
            <person name="Hu Y."/>
        </authorList>
    </citation>
    <scope>NUCLEOTIDE SEQUENCE [LARGE SCALE GENOMIC DNA]</scope>
    <source>
        <strain evidence="2 3">CP-40</strain>
    </source>
</reference>